<evidence type="ECO:0000313" key="2">
    <source>
        <dbReference type="Proteomes" id="UP001156670"/>
    </source>
</evidence>
<protein>
    <submittedName>
        <fullName evidence="1">Uncharacterized protein</fullName>
    </submittedName>
</protein>
<comment type="caution">
    <text evidence="1">The sequence shown here is derived from an EMBL/GenBank/DDBJ whole genome shotgun (WGS) entry which is preliminary data.</text>
</comment>
<name>A0ABQ5XLI9_9GAMM</name>
<keyword evidence="2" id="KW-1185">Reference proteome</keyword>
<sequence>MRDPGGFTMTAPTAVAVLMLHNQSCSQCRVGEPCVVTERILDDWMRRQAATSPEPEAACMATEDAA</sequence>
<reference evidence="2" key="1">
    <citation type="journal article" date="2019" name="Int. J. Syst. Evol. Microbiol.">
        <title>The Global Catalogue of Microorganisms (GCM) 10K type strain sequencing project: providing services to taxonomists for standard genome sequencing and annotation.</title>
        <authorList>
            <consortium name="The Broad Institute Genomics Platform"/>
            <consortium name="The Broad Institute Genome Sequencing Center for Infectious Disease"/>
            <person name="Wu L."/>
            <person name="Ma J."/>
        </authorList>
    </citation>
    <scope>NUCLEOTIDE SEQUENCE [LARGE SCALE GENOMIC DNA]</scope>
    <source>
        <strain evidence="2">NBRC 111980</strain>
    </source>
</reference>
<proteinExistence type="predicted"/>
<accession>A0ABQ5XLI9</accession>
<gene>
    <name evidence="1" type="ORF">GCM10007901_14930</name>
</gene>
<evidence type="ECO:0000313" key="1">
    <source>
        <dbReference type="EMBL" id="GLQ92542.1"/>
    </source>
</evidence>
<dbReference type="EMBL" id="BSOB01000010">
    <property type="protein sequence ID" value="GLQ92542.1"/>
    <property type="molecule type" value="Genomic_DNA"/>
</dbReference>
<organism evidence="1 2">
    <name type="scientific">Dyella acidisoli</name>
    <dbReference type="NCBI Taxonomy" id="1867834"/>
    <lineage>
        <taxon>Bacteria</taxon>
        <taxon>Pseudomonadati</taxon>
        <taxon>Pseudomonadota</taxon>
        <taxon>Gammaproteobacteria</taxon>
        <taxon>Lysobacterales</taxon>
        <taxon>Rhodanobacteraceae</taxon>
        <taxon>Dyella</taxon>
    </lineage>
</organism>
<dbReference type="Proteomes" id="UP001156670">
    <property type="component" value="Unassembled WGS sequence"/>
</dbReference>